<dbReference type="InterPro" id="IPR036116">
    <property type="entry name" value="FN3_sf"/>
</dbReference>
<name>A1ZRI8_MICM2</name>
<dbReference type="InterPro" id="IPR003961">
    <property type="entry name" value="FN3_dom"/>
</dbReference>
<evidence type="ECO:0000313" key="3">
    <source>
        <dbReference type="EMBL" id="EAY27078.1"/>
    </source>
</evidence>
<proteinExistence type="predicted"/>
<keyword evidence="1" id="KW-0677">Repeat</keyword>
<dbReference type="eggNOG" id="COG4733">
    <property type="taxonomic scope" value="Bacteria"/>
</dbReference>
<dbReference type="CDD" id="cd00063">
    <property type="entry name" value="FN3"/>
    <property type="match status" value="2"/>
</dbReference>
<accession>A1ZRI8</accession>
<dbReference type="EMBL" id="AAWS01000027">
    <property type="protein sequence ID" value="EAY27078.1"/>
    <property type="molecule type" value="Genomic_DNA"/>
</dbReference>
<evidence type="ECO:0000259" key="2">
    <source>
        <dbReference type="PROSITE" id="PS50853"/>
    </source>
</evidence>
<dbReference type="eggNOG" id="COG3693">
    <property type="taxonomic scope" value="Bacteria"/>
</dbReference>
<evidence type="ECO:0000256" key="1">
    <source>
        <dbReference type="ARBA" id="ARBA00022737"/>
    </source>
</evidence>
<dbReference type="Gene3D" id="2.60.40.10">
    <property type="entry name" value="Immunoglobulins"/>
    <property type="match status" value="4"/>
</dbReference>
<dbReference type="InterPro" id="IPR050991">
    <property type="entry name" value="ECM_Regulatory_Proteins"/>
</dbReference>
<evidence type="ECO:0000313" key="4">
    <source>
        <dbReference type="Proteomes" id="UP000004095"/>
    </source>
</evidence>
<dbReference type="SMART" id="SM00060">
    <property type="entry name" value="FN3"/>
    <property type="match status" value="5"/>
</dbReference>
<dbReference type="PANTHER" id="PTHR46708">
    <property type="entry name" value="TENASCIN"/>
    <property type="match status" value="1"/>
</dbReference>
<reference evidence="3 4" key="1">
    <citation type="submission" date="2007-01" db="EMBL/GenBank/DDBJ databases">
        <authorList>
            <person name="Haygood M."/>
            <person name="Podell S."/>
            <person name="Anderson C."/>
            <person name="Hopkinson B."/>
            <person name="Roe K."/>
            <person name="Barbeau K."/>
            <person name="Gaasterland T."/>
            <person name="Ferriera S."/>
            <person name="Johnson J."/>
            <person name="Kravitz S."/>
            <person name="Beeson K."/>
            <person name="Sutton G."/>
            <person name="Rogers Y.-H."/>
            <person name="Friedman R."/>
            <person name="Frazier M."/>
            <person name="Venter J.C."/>
        </authorList>
    </citation>
    <scope>NUCLEOTIDE SEQUENCE [LARGE SCALE GENOMIC DNA]</scope>
    <source>
        <strain evidence="3 4">ATCC 23134</strain>
    </source>
</reference>
<sequence length="712" mass="80123">MFEKDFILPSPVATQATQVAEVSLVANWKKVTGAGSYEVDLALDENFTQIMDDYQGKKANNLSLTFRGLNANTTYYYRVRANVSNQISANSNVVKVTTKALDVPIVYRASNVSATGFRLHWKKMPVVTAYLLDIALDENFNQLLEGYQTREIVADTHVVVKNVAVGKQFYYRVKIRKDNSLSEYSSALSVFTTSLPSPETLSATQIGFTSFIANWKQMTEASSYQIDVSTDPLFENIMPNYTNLNLSANRLLVNGLNANQKYYYRVRAINSETRSNYSKVIVVNTKMLEAPVATSATNIRSSSFQANWQPAPNASVYLLDVALDPNFSQILPTYNSLAVLDNFAEIAALDASRVYYYRVRAQGLGATSDYSNVVRLVTGLLPAPVVNQVVNQTVNGFTASWQVRSESELYSLEVATNTTFTDYLPGYRNKTVLGGSHTVQGVDFKTNYYYRVRAKQGGKFSAYSSAVMVPACIGNACKLARIDFTGVYEDNDSKLKSQIYIYDGQHRLVEITHQNKVQLRWLVSYQSDGTIKAVDKYIMGVLVLRHIYTYRSGLLASIRQEDQTGAFLEWWKFAYDNKGQRKSWVIYGDEAGTVVKFKFDYTRDGKGNVIQVRSKDNQPFRRYTYEKSLSPFALFNPDLCFFIATNRDQWTNEAPVSDFEGNEYRGFLPLYNIKSEQMTGLEIFGYTLNSKGMAITKNGSLTAAYTFQGCGF</sequence>
<protein>
    <submittedName>
        <fullName evidence="3">Fibronectin type III domain protein</fullName>
    </submittedName>
</protein>
<dbReference type="Proteomes" id="UP000004095">
    <property type="component" value="Unassembled WGS sequence"/>
</dbReference>
<gene>
    <name evidence="3" type="ORF">M23134_04766</name>
</gene>
<comment type="caution">
    <text evidence="3">The sequence shown here is derived from an EMBL/GenBank/DDBJ whole genome shotgun (WGS) entry which is preliminary data.</text>
</comment>
<dbReference type="SUPFAM" id="SSF49265">
    <property type="entry name" value="Fibronectin type III"/>
    <property type="match status" value="3"/>
</dbReference>
<organism evidence="3 4">
    <name type="scientific">Microscilla marina ATCC 23134</name>
    <dbReference type="NCBI Taxonomy" id="313606"/>
    <lineage>
        <taxon>Bacteria</taxon>
        <taxon>Pseudomonadati</taxon>
        <taxon>Bacteroidota</taxon>
        <taxon>Cytophagia</taxon>
        <taxon>Cytophagales</taxon>
        <taxon>Microscillaceae</taxon>
        <taxon>Microscilla</taxon>
    </lineage>
</organism>
<dbReference type="PANTHER" id="PTHR46708:SF2">
    <property type="entry name" value="FIBRONECTIN TYPE-III DOMAIN-CONTAINING PROTEIN"/>
    <property type="match status" value="1"/>
</dbReference>
<dbReference type="AlphaFoldDB" id="A1ZRI8"/>
<feature type="domain" description="Fibronectin type-III" evidence="2">
    <location>
        <begin position="10"/>
        <end position="101"/>
    </location>
</feature>
<feature type="domain" description="Fibronectin type-III" evidence="2">
    <location>
        <begin position="290"/>
        <end position="383"/>
    </location>
</feature>
<keyword evidence="4" id="KW-1185">Reference proteome</keyword>
<dbReference type="Pfam" id="PF00041">
    <property type="entry name" value="fn3"/>
    <property type="match status" value="1"/>
</dbReference>
<dbReference type="PROSITE" id="PS50853">
    <property type="entry name" value="FN3"/>
    <property type="match status" value="3"/>
</dbReference>
<dbReference type="InterPro" id="IPR013783">
    <property type="entry name" value="Ig-like_fold"/>
</dbReference>
<feature type="domain" description="Fibronectin type-III" evidence="2">
    <location>
        <begin position="197"/>
        <end position="288"/>
    </location>
</feature>